<dbReference type="GO" id="GO:0051028">
    <property type="term" value="P:mRNA transport"/>
    <property type="evidence" value="ECO:0007669"/>
    <property type="project" value="UniProtKB-UniRule"/>
</dbReference>
<dbReference type="FunFam" id="3.10.450.50:FF:000005">
    <property type="entry name" value="Nuclear transport factor 2"/>
    <property type="match status" value="1"/>
</dbReference>
<evidence type="ECO:0000313" key="4">
    <source>
        <dbReference type="EMBL" id="TVU04921.1"/>
    </source>
</evidence>
<sequence>MDPDAVAKAFVEHYYKTFDSNRAALAGLYKDSSLLTFEGEKILGAANITAKLVSLPFQQCQHNIATVDCQPSGPSGGMIVFVSGTILTSPTEHPLRFSQVFHLMPIEATFFVQNDMFRLNYG</sequence>
<name>A0A5J9T247_9POAL</name>
<feature type="domain" description="NTF2" evidence="3">
    <location>
        <begin position="6"/>
        <end position="119"/>
    </location>
</feature>
<dbReference type="Gramene" id="TVU04921">
    <property type="protein sequence ID" value="TVU04921"/>
    <property type="gene ID" value="EJB05_48065"/>
</dbReference>
<dbReference type="InterPro" id="IPR002075">
    <property type="entry name" value="NTF2_dom"/>
</dbReference>
<dbReference type="InterPro" id="IPR018222">
    <property type="entry name" value="Nuclear_transport_factor_2_euk"/>
</dbReference>
<dbReference type="GO" id="GO:0005737">
    <property type="term" value="C:cytoplasm"/>
    <property type="evidence" value="ECO:0007669"/>
    <property type="project" value="UniProtKB-SubCell"/>
</dbReference>
<dbReference type="InterPro" id="IPR045875">
    <property type="entry name" value="NTF2"/>
</dbReference>
<keyword evidence="1 2" id="KW-0963">Cytoplasm</keyword>
<comment type="caution">
    <text evidence="4">The sequence shown here is derived from an EMBL/GenBank/DDBJ whole genome shotgun (WGS) entry which is preliminary data.</text>
</comment>
<dbReference type="GO" id="GO:0006606">
    <property type="term" value="P:protein import into nucleus"/>
    <property type="evidence" value="ECO:0007669"/>
    <property type="project" value="UniProtKB-ARBA"/>
</dbReference>
<evidence type="ECO:0000259" key="3">
    <source>
        <dbReference type="PROSITE" id="PS50177"/>
    </source>
</evidence>
<dbReference type="CDD" id="cd00780">
    <property type="entry name" value="NTF2"/>
    <property type="match status" value="1"/>
</dbReference>
<dbReference type="EMBL" id="RWGY01000051">
    <property type="protein sequence ID" value="TVU04921.1"/>
    <property type="molecule type" value="Genomic_DNA"/>
</dbReference>
<dbReference type="Pfam" id="PF02136">
    <property type="entry name" value="NTF2"/>
    <property type="match status" value="1"/>
</dbReference>
<dbReference type="OrthoDB" id="6507044at2759"/>
<gene>
    <name evidence="4" type="ORF">EJB05_48065</name>
</gene>
<dbReference type="Proteomes" id="UP000324897">
    <property type="component" value="Unassembled WGS sequence"/>
</dbReference>
<reference evidence="4 5" key="1">
    <citation type="journal article" date="2019" name="Sci. Rep.">
        <title>A high-quality genome of Eragrostis curvula grass provides insights into Poaceae evolution and supports new strategies to enhance forage quality.</title>
        <authorList>
            <person name="Carballo J."/>
            <person name="Santos B.A.C.M."/>
            <person name="Zappacosta D."/>
            <person name="Garbus I."/>
            <person name="Selva J.P."/>
            <person name="Gallo C.A."/>
            <person name="Diaz A."/>
            <person name="Albertini E."/>
            <person name="Caccamo M."/>
            <person name="Echenique V."/>
        </authorList>
    </citation>
    <scope>NUCLEOTIDE SEQUENCE [LARGE SCALE GENOMIC DNA]</scope>
    <source>
        <strain evidence="5">cv. Victoria</strain>
        <tissue evidence="4">Leaf</tissue>
    </source>
</reference>
<evidence type="ECO:0000313" key="5">
    <source>
        <dbReference type="Proteomes" id="UP000324897"/>
    </source>
</evidence>
<organism evidence="4 5">
    <name type="scientific">Eragrostis curvula</name>
    <name type="common">weeping love grass</name>
    <dbReference type="NCBI Taxonomy" id="38414"/>
    <lineage>
        <taxon>Eukaryota</taxon>
        <taxon>Viridiplantae</taxon>
        <taxon>Streptophyta</taxon>
        <taxon>Embryophyta</taxon>
        <taxon>Tracheophyta</taxon>
        <taxon>Spermatophyta</taxon>
        <taxon>Magnoliopsida</taxon>
        <taxon>Liliopsida</taxon>
        <taxon>Poales</taxon>
        <taxon>Poaceae</taxon>
        <taxon>PACMAD clade</taxon>
        <taxon>Chloridoideae</taxon>
        <taxon>Eragrostideae</taxon>
        <taxon>Eragrostidinae</taxon>
        <taxon>Eragrostis</taxon>
    </lineage>
</organism>
<dbReference type="PANTHER" id="PTHR12612">
    <property type="entry name" value="NUCLEAR TRANSPORT FACTOR 2"/>
    <property type="match status" value="1"/>
</dbReference>
<comment type="subcellular location">
    <subcellularLocation>
        <location evidence="2">Cytoplasm</location>
    </subcellularLocation>
    <subcellularLocation>
        <location evidence="2">Nucleus</location>
    </subcellularLocation>
</comment>
<keyword evidence="2" id="KW-0813">Transport</keyword>
<evidence type="ECO:0000256" key="1">
    <source>
        <dbReference type="ARBA" id="ARBA00022490"/>
    </source>
</evidence>
<accession>A0A5J9T247</accession>
<protein>
    <recommendedName>
        <fullName evidence="3">NTF2 domain-containing protein</fullName>
    </recommendedName>
</protein>
<evidence type="ECO:0000256" key="2">
    <source>
        <dbReference type="RuleBase" id="RU369002"/>
    </source>
</evidence>
<dbReference type="SUPFAM" id="SSF54427">
    <property type="entry name" value="NTF2-like"/>
    <property type="match status" value="1"/>
</dbReference>
<dbReference type="GO" id="GO:0005635">
    <property type="term" value="C:nuclear envelope"/>
    <property type="evidence" value="ECO:0007669"/>
    <property type="project" value="UniProtKB-ARBA"/>
</dbReference>
<comment type="function">
    <text evidence="2">Has a role in nuclear-cytoplasmic transport of proteins and mRNAs.</text>
</comment>
<keyword evidence="5" id="KW-1185">Reference proteome</keyword>
<keyword evidence="2" id="KW-0539">Nucleus</keyword>
<proteinExistence type="predicted"/>
<dbReference type="Gene3D" id="3.10.450.50">
    <property type="match status" value="1"/>
</dbReference>
<dbReference type="InterPro" id="IPR032710">
    <property type="entry name" value="NTF2-like_dom_sf"/>
</dbReference>
<dbReference type="AlphaFoldDB" id="A0A5J9T247"/>
<keyword evidence="2" id="KW-0653">Protein transport</keyword>
<dbReference type="PROSITE" id="PS50177">
    <property type="entry name" value="NTF2_DOMAIN"/>
    <property type="match status" value="1"/>
</dbReference>